<dbReference type="Proteomes" id="UP000198418">
    <property type="component" value="Unassembled WGS sequence"/>
</dbReference>
<dbReference type="PRINTS" id="PR00105">
    <property type="entry name" value="C5METTRFRASE"/>
</dbReference>
<dbReference type="SUPFAM" id="SSF53335">
    <property type="entry name" value="S-adenosyl-L-methionine-dependent methyltransferases"/>
    <property type="match status" value="1"/>
</dbReference>
<name>A0A212RYZ1_RHOAC</name>
<comment type="similarity">
    <text evidence="7 8">Belongs to the class I-like SAM-binding methyltransferase superfamily. C5-methyltransferase family.</text>
</comment>
<evidence type="ECO:0000256" key="5">
    <source>
        <dbReference type="ARBA" id="ARBA00022747"/>
    </source>
</evidence>
<evidence type="ECO:0000256" key="8">
    <source>
        <dbReference type="RuleBase" id="RU000416"/>
    </source>
</evidence>
<evidence type="ECO:0000256" key="2">
    <source>
        <dbReference type="ARBA" id="ARBA00022603"/>
    </source>
</evidence>
<keyword evidence="3 7" id="KW-0808">Transferase</keyword>
<protein>
    <recommendedName>
        <fullName evidence="1">DNA (cytosine-5-)-methyltransferase</fullName>
        <ecNumber evidence="1">2.1.1.37</ecNumber>
    </recommendedName>
</protein>
<accession>A0A212RYZ1</accession>
<keyword evidence="5" id="KW-0680">Restriction system</keyword>
<keyword evidence="2 7" id="KW-0489">Methyltransferase</keyword>
<dbReference type="NCBIfam" id="TIGR00675">
    <property type="entry name" value="dcm"/>
    <property type="match status" value="1"/>
</dbReference>
<comment type="catalytic activity">
    <reaction evidence="6">
        <text>a 2'-deoxycytidine in DNA + S-adenosyl-L-methionine = a 5-methyl-2'-deoxycytidine in DNA + S-adenosyl-L-homocysteine + H(+)</text>
        <dbReference type="Rhea" id="RHEA:13681"/>
        <dbReference type="Rhea" id="RHEA-COMP:11369"/>
        <dbReference type="Rhea" id="RHEA-COMP:11370"/>
        <dbReference type="ChEBI" id="CHEBI:15378"/>
        <dbReference type="ChEBI" id="CHEBI:57856"/>
        <dbReference type="ChEBI" id="CHEBI:59789"/>
        <dbReference type="ChEBI" id="CHEBI:85452"/>
        <dbReference type="ChEBI" id="CHEBI:85454"/>
        <dbReference type="EC" id="2.1.1.37"/>
    </reaction>
</comment>
<dbReference type="GO" id="GO:0003886">
    <property type="term" value="F:DNA (cytosine-5-)-methyltransferase activity"/>
    <property type="evidence" value="ECO:0007669"/>
    <property type="project" value="UniProtKB-EC"/>
</dbReference>
<keyword evidence="10" id="KW-1185">Reference proteome</keyword>
<sequence length="387" mass="42519">MGKTFYEFFAGGGMARLGLGPDWTCLFANDFDPEKAESYRANWGGDEFFCGDLAKVEAERLPGAAELAWASFPCQDLSLAGAGRGMGGAQDEVRTRSGAFWLFHDKMRALRTQARAPKLIVLENVAGVLTSHGGRDFRAIVAALSELGYLTGAFVLDARFFTPQSRPRVFFVAAREDFAHLTSYVGAAPEKIWTPPALAAAQKNLPPALKARWVWWRLPEPARRIAELIDILEDEPPQAPWRAPAATQRLLDLMAPAHREKIREIQASGRRAVGAVYRRTRRDEDGRKAQRAEARFDGMAGCLRTPGGGSSRQTLLEIDGASIRSRLLSPREAARLMGLPDSYILPRAATQAYKLCGDGLCVPVIRHLARHLLEPLLDGEARLAAAE</sequence>
<dbReference type="GO" id="GO:0009307">
    <property type="term" value="P:DNA restriction-modification system"/>
    <property type="evidence" value="ECO:0007669"/>
    <property type="project" value="UniProtKB-KW"/>
</dbReference>
<organism evidence="9 10">
    <name type="scientific">Rhodoblastus acidophilus</name>
    <name type="common">Rhodopseudomonas acidophila</name>
    <dbReference type="NCBI Taxonomy" id="1074"/>
    <lineage>
        <taxon>Bacteria</taxon>
        <taxon>Pseudomonadati</taxon>
        <taxon>Pseudomonadota</taxon>
        <taxon>Alphaproteobacteria</taxon>
        <taxon>Hyphomicrobiales</taxon>
        <taxon>Rhodoblastaceae</taxon>
        <taxon>Rhodoblastus</taxon>
    </lineage>
</organism>
<evidence type="ECO:0000256" key="3">
    <source>
        <dbReference type="ARBA" id="ARBA00022679"/>
    </source>
</evidence>
<evidence type="ECO:0000313" key="10">
    <source>
        <dbReference type="Proteomes" id="UP000198418"/>
    </source>
</evidence>
<evidence type="ECO:0000256" key="4">
    <source>
        <dbReference type="ARBA" id="ARBA00022691"/>
    </source>
</evidence>
<dbReference type="GO" id="GO:0032259">
    <property type="term" value="P:methylation"/>
    <property type="evidence" value="ECO:0007669"/>
    <property type="project" value="UniProtKB-KW"/>
</dbReference>
<dbReference type="PROSITE" id="PS51679">
    <property type="entry name" value="SAM_MT_C5"/>
    <property type="match status" value="1"/>
</dbReference>
<dbReference type="InterPro" id="IPR050750">
    <property type="entry name" value="C5-MTase"/>
</dbReference>
<evidence type="ECO:0000256" key="1">
    <source>
        <dbReference type="ARBA" id="ARBA00011975"/>
    </source>
</evidence>
<dbReference type="Gene3D" id="3.90.120.10">
    <property type="entry name" value="DNA Methylase, subunit A, domain 2"/>
    <property type="match status" value="1"/>
</dbReference>
<dbReference type="RefSeq" id="WP_088521560.1">
    <property type="nucleotide sequence ID" value="NZ_FYDG01000009.1"/>
</dbReference>
<reference evidence="10" key="1">
    <citation type="submission" date="2017-06" db="EMBL/GenBank/DDBJ databases">
        <authorList>
            <person name="Varghese N."/>
            <person name="Submissions S."/>
        </authorList>
    </citation>
    <scope>NUCLEOTIDE SEQUENCE [LARGE SCALE GENOMIC DNA]</scope>
    <source>
        <strain evidence="10">DSM 137</strain>
    </source>
</reference>
<dbReference type="EC" id="2.1.1.37" evidence="1"/>
<dbReference type="OrthoDB" id="9813719at2"/>
<dbReference type="AlphaFoldDB" id="A0A212RYZ1"/>
<proteinExistence type="inferred from homology"/>
<gene>
    <name evidence="9" type="ORF">SAMN06265338_10915</name>
</gene>
<evidence type="ECO:0000256" key="7">
    <source>
        <dbReference type="PROSITE-ProRule" id="PRU01016"/>
    </source>
</evidence>
<dbReference type="InterPro" id="IPR029063">
    <property type="entry name" value="SAM-dependent_MTases_sf"/>
</dbReference>
<evidence type="ECO:0000256" key="6">
    <source>
        <dbReference type="ARBA" id="ARBA00047422"/>
    </source>
</evidence>
<keyword evidence="4 7" id="KW-0949">S-adenosyl-L-methionine</keyword>
<dbReference type="InterPro" id="IPR001525">
    <property type="entry name" value="C5_MeTfrase"/>
</dbReference>
<evidence type="ECO:0000313" key="9">
    <source>
        <dbReference type="EMBL" id="SNB77888.1"/>
    </source>
</evidence>
<dbReference type="Gene3D" id="3.40.50.150">
    <property type="entry name" value="Vaccinia Virus protein VP39"/>
    <property type="match status" value="1"/>
</dbReference>
<dbReference type="PANTHER" id="PTHR46098">
    <property type="entry name" value="TRNA (CYTOSINE(38)-C(5))-METHYLTRANSFERASE"/>
    <property type="match status" value="1"/>
</dbReference>
<dbReference type="PANTHER" id="PTHR46098:SF1">
    <property type="entry name" value="TRNA (CYTOSINE(38)-C(5))-METHYLTRANSFERASE"/>
    <property type="match status" value="1"/>
</dbReference>
<feature type="active site" evidence="7">
    <location>
        <position position="74"/>
    </location>
</feature>
<dbReference type="EMBL" id="FYDG01000009">
    <property type="protein sequence ID" value="SNB77888.1"/>
    <property type="molecule type" value="Genomic_DNA"/>
</dbReference>
<dbReference type="Pfam" id="PF00145">
    <property type="entry name" value="DNA_methylase"/>
    <property type="match status" value="1"/>
</dbReference>